<evidence type="ECO:0000313" key="2">
    <source>
        <dbReference type="EMBL" id="KYM80470.1"/>
    </source>
</evidence>
<dbReference type="Proteomes" id="UP000078540">
    <property type="component" value="Unassembled WGS sequence"/>
</dbReference>
<dbReference type="EMBL" id="KQ976565">
    <property type="protein sequence ID" value="KYM80470.1"/>
    <property type="molecule type" value="Genomic_DNA"/>
</dbReference>
<feature type="region of interest" description="Disordered" evidence="1">
    <location>
        <begin position="1"/>
        <end position="24"/>
    </location>
</feature>
<accession>A0A195B897</accession>
<reference evidence="2 3" key="1">
    <citation type="submission" date="2015-09" db="EMBL/GenBank/DDBJ databases">
        <title>Atta colombica WGS genome.</title>
        <authorList>
            <person name="Nygaard S."/>
            <person name="Hu H."/>
            <person name="Boomsma J."/>
            <person name="Zhang G."/>
        </authorList>
    </citation>
    <scope>NUCLEOTIDE SEQUENCE [LARGE SCALE GENOMIC DNA]</scope>
    <source>
        <strain evidence="2">Treedump-2</strain>
        <tissue evidence="2">Whole body</tissue>
    </source>
</reference>
<evidence type="ECO:0000313" key="3">
    <source>
        <dbReference type="Proteomes" id="UP000078540"/>
    </source>
</evidence>
<name>A0A195B897_9HYME</name>
<sequence length="71" mass="8123">RGPILGARDEVAPTSPPTHRRNTDKIRLRETHASQLHVLQRKRQNAMNDQTMKQKQCSKTTCTKISIKSQT</sequence>
<organism evidence="2 3">
    <name type="scientific">Atta colombica</name>
    <dbReference type="NCBI Taxonomy" id="520822"/>
    <lineage>
        <taxon>Eukaryota</taxon>
        <taxon>Metazoa</taxon>
        <taxon>Ecdysozoa</taxon>
        <taxon>Arthropoda</taxon>
        <taxon>Hexapoda</taxon>
        <taxon>Insecta</taxon>
        <taxon>Pterygota</taxon>
        <taxon>Neoptera</taxon>
        <taxon>Endopterygota</taxon>
        <taxon>Hymenoptera</taxon>
        <taxon>Apocrita</taxon>
        <taxon>Aculeata</taxon>
        <taxon>Formicoidea</taxon>
        <taxon>Formicidae</taxon>
        <taxon>Myrmicinae</taxon>
        <taxon>Atta</taxon>
    </lineage>
</organism>
<gene>
    <name evidence="2" type="ORF">ALC53_09020</name>
</gene>
<keyword evidence="3" id="KW-1185">Reference proteome</keyword>
<protein>
    <submittedName>
        <fullName evidence="2">Uncharacterized protein</fullName>
    </submittedName>
</protein>
<dbReference type="AlphaFoldDB" id="A0A195B897"/>
<proteinExistence type="predicted"/>
<feature type="non-terminal residue" evidence="2">
    <location>
        <position position="1"/>
    </location>
</feature>
<evidence type="ECO:0000256" key="1">
    <source>
        <dbReference type="SAM" id="MobiDB-lite"/>
    </source>
</evidence>